<dbReference type="EMBL" id="DAAGON010000012">
    <property type="protein sequence ID" value="HAB3943718.1"/>
    <property type="molecule type" value="Genomic_DNA"/>
</dbReference>
<dbReference type="EMBL" id="VCUW02000017">
    <property type="protein sequence ID" value="TRG44420.1"/>
    <property type="molecule type" value="Genomic_DNA"/>
</dbReference>
<evidence type="ECO:0000313" key="7">
    <source>
        <dbReference type="EMBL" id="ECA9357542.1"/>
    </source>
</evidence>
<dbReference type="EMBL" id="AAKLVW010000038">
    <property type="protein sequence ID" value="ECT1478848.1"/>
    <property type="molecule type" value="Genomic_DNA"/>
</dbReference>
<evidence type="ECO:0000313" key="15">
    <source>
        <dbReference type="EMBL" id="ECU7857244.1"/>
    </source>
</evidence>
<dbReference type="EMBL" id="AAHZBB010000005">
    <property type="protein sequence ID" value="ECB8974442.1"/>
    <property type="molecule type" value="Genomic_DNA"/>
</dbReference>
<dbReference type="EMBL" id="AAKSYA010000018">
    <property type="protein sequence ID" value="ECV0339620.1"/>
    <property type="molecule type" value="Genomic_DNA"/>
</dbReference>
<dbReference type="EMBL" id="AAHLLN010000019">
    <property type="protein sequence ID" value="EBX5017707.1"/>
    <property type="molecule type" value="Genomic_DNA"/>
</dbReference>
<name>A0A2T8LWF5_SALAN</name>
<reference evidence="20" key="1">
    <citation type="journal article" date="2018" name="Genome Biol.">
        <title>SKESA: strategic k-mer extension for scrupulous assemblies.</title>
        <authorList>
            <person name="Souvorov A."/>
            <person name="Agarwala R."/>
            <person name="Lipman D.J."/>
        </authorList>
    </citation>
    <scope>NUCLEOTIDE SEQUENCE</scope>
    <source>
        <strain evidence="20">CDC B1487</strain>
        <strain evidence="19">M131</strain>
        <strain evidence="18">Salmonella enterica</strain>
    </source>
</reference>
<comment type="caution">
    <text evidence="20">The sequence shown here is derived from an EMBL/GenBank/DDBJ whole genome shotgun (WGS) entry which is preliminary data.</text>
</comment>
<dbReference type="EMBL" id="DAASBR010000026">
    <property type="protein sequence ID" value="HAE4850036.1"/>
    <property type="molecule type" value="Genomic_DNA"/>
</dbReference>
<evidence type="ECO:0000313" key="6">
    <source>
        <dbReference type="EMBL" id="ECA5741177.1"/>
    </source>
</evidence>
<dbReference type="EMBL" id="DAATFV010000022">
    <property type="protein sequence ID" value="HAE8375366.1"/>
    <property type="molecule type" value="Genomic_DNA"/>
</dbReference>
<evidence type="ECO:0000313" key="21">
    <source>
        <dbReference type="EMBL" id="TRG44420.1"/>
    </source>
</evidence>
<reference evidence="6" key="7">
    <citation type="submission" date="2018-12" db="EMBL/GenBank/DDBJ databases">
        <authorList>
            <person name="Ashton P.M."/>
            <person name="Dallman T."/>
            <person name="Nair S."/>
            <person name="De Pinna E."/>
            <person name="Peters T."/>
            <person name="Grant K."/>
        </authorList>
    </citation>
    <scope>NUCLEOTIDE SEQUENCE</scope>
    <source>
        <strain evidence="5">373208</strain>
        <strain evidence="6">579117</strain>
        <strain evidence="7">623198</strain>
    </source>
</reference>
<dbReference type="EMBL" id="AAKJCB010000018">
    <property type="protein sequence ID" value="ECS2828475.1"/>
    <property type="molecule type" value="Genomic_DNA"/>
</dbReference>
<dbReference type="EMBL" id="AAKRBH010000013">
    <property type="protein sequence ID" value="ECU7857244.1"/>
    <property type="molecule type" value="Genomic_DNA"/>
</dbReference>
<feature type="coiled-coil region" evidence="1">
    <location>
        <begin position="21"/>
        <end position="49"/>
    </location>
</feature>
<dbReference type="EMBL" id="AAFZFQ010000005">
    <property type="protein sequence ID" value="EBL4822692.1"/>
    <property type="molecule type" value="Genomic_DNA"/>
</dbReference>
<dbReference type="EMBL" id="AAKKDH010000020">
    <property type="protein sequence ID" value="ECS6137614.1"/>
    <property type="molecule type" value="Genomic_DNA"/>
</dbReference>
<organism evidence="20">
    <name type="scientific">Salmonella anatum</name>
    <dbReference type="NCBI Taxonomy" id="58712"/>
    <lineage>
        <taxon>Bacteria</taxon>
        <taxon>Pseudomonadati</taxon>
        <taxon>Pseudomonadota</taxon>
        <taxon>Gammaproteobacteria</taxon>
        <taxon>Enterobacterales</taxon>
        <taxon>Enterobacteriaceae</taxon>
        <taxon>Salmonella</taxon>
    </lineage>
</organism>
<evidence type="ECO:0000256" key="1">
    <source>
        <dbReference type="SAM" id="Coils"/>
    </source>
</evidence>
<dbReference type="EMBL" id="AAHFTY010000016">
    <property type="protein sequence ID" value="EBV6103209.1"/>
    <property type="molecule type" value="Genomic_DNA"/>
</dbReference>
<reference evidence="20" key="2">
    <citation type="submission" date="2018-07" db="EMBL/GenBank/DDBJ databases">
        <authorList>
            <consortium name="NCBI Pathogen Detection Project"/>
        </authorList>
    </citation>
    <scope>NUCLEOTIDE SEQUENCE</scope>
    <source>
        <strain evidence="20">CDC B1487</strain>
        <strain evidence="19">M131</strain>
        <strain evidence="18">Salmonella enterica</strain>
    </source>
</reference>
<evidence type="ECO:0000313" key="4">
    <source>
        <dbReference type="EMBL" id="EBV6103209.1"/>
    </source>
</evidence>
<evidence type="ECO:0000313" key="3">
    <source>
        <dbReference type="EMBL" id="EBV5960692.1"/>
    </source>
</evidence>
<dbReference type="EMBL" id="AAKQAO010000021">
    <property type="protein sequence ID" value="ECU4736909.1"/>
    <property type="molecule type" value="Genomic_DNA"/>
</dbReference>
<dbReference type="EMBL" id="AAKJAJ010000006">
    <property type="protein sequence ID" value="ECS2638023.1"/>
    <property type="molecule type" value="Genomic_DNA"/>
</dbReference>
<evidence type="ECO:0000313" key="19">
    <source>
        <dbReference type="EMBL" id="HAE4850036.1"/>
    </source>
</evidence>
<evidence type="ECO:0000313" key="9">
    <source>
        <dbReference type="EMBL" id="ECS2638023.1"/>
    </source>
</evidence>
<dbReference type="EMBL" id="AAKSWZ010000040">
    <property type="protein sequence ID" value="ECV0506047.1"/>
    <property type="molecule type" value="Genomic_DNA"/>
</dbReference>
<accession>A0A2T8LWF5</accession>
<dbReference type="AlphaFoldDB" id="A0A2T8LWF5"/>
<evidence type="ECO:0000313" key="22">
    <source>
        <dbReference type="Proteomes" id="UP000319232"/>
    </source>
</evidence>
<reference evidence="10" key="5">
    <citation type="submission" date="2018-07" db="EMBL/GenBank/DDBJ databases">
        <authorList>
            <consortium name="PulseNet: The National Subtyping Network for Foodborne Disease Surveillance"/>
            <person name="Tarr C.L."/>
            <person name="Trees E."/>
            <person name="Katz L.S."/>
            <person name="Carleton-Romer H.A."/>
            <person name="Stroika S."/>
            <person name="Kucerova Z."/>
            <person name="Roache K.F."/>
            <person name="Sabol A.L."/>
            <person name="Besser J."/>
            <person name="Gerner-Smidt P."/>
        </authorList>
    </citation>
    <scope>NUCLEOTIDE SEQUENCE</scope>
    <source>
        <strain evidence="10">PNUSAS001766</strain>
    </source>
</reference>
<reference evidence="15" key="3">
    <citation type="submission" date="2018-07" db="EMBL/GenBank/DDBJ databases">
        <authorList>
            <consortium name="Veterinary Laboratory Investigation and Response Network"/>
        </authorList>
    </citation>
    <scope>NUCLEOTIDE SEQUENCE</scope>
    <source>
        <strain evidence="15">V-CLASP-D-45</strain>
    </source>
</reference>
<dbReference type="Proteomes" id="UP000319232">
    <property type="component" value="Unassembled WGS sequence"/>
</dbReference>
<proteinExistence type="predicted"/>
<evidence type="ECO:0000313" key="11">
    <source>
        <dbReference type="EMBL" id="ECS6137614.1"/>
    </source>
</evidence>
<evidence type="ECO:0000313" key="2">
    <source>
        <dbReference type="EMBL" id="EBL4822692.1"/>
    </source>
</evidence>
<evidence type="ECO:0000313" key="16">
    <source>
        <dbReference type="EMBL" id="ECV0339620.1"/>
    </source>
</evidence>
<evidence type="ECO:0000313" key="8">
    <source>
        <dbReference type="EMBL" id="ECB8974442.1"/>
    </source>
</evidence>
<reference evidence="3" key="4">
    <citation type="submission" date="2018-07" db="EMBL/GenBank/DDBJ databases">
        <authorList>
            <consortium name="GenomeTrakr network: Whole genome sequencing for foodborne pathogen traceback"/>
        </authorList>
    </citation>
    <scope>NUCLEOTIDE SEQUENCE</scope>
    <source>
        <strain evidence="4">AZ-TG74568</strain>
        <strain evidence="3">AZ-TG74784</strain>
        <strain evidence="13">FSIS11808940</strain>
        <strain evidence="8">FSIS11919908</strain>
        <strain evidence="11">FSIS1609251</strain>
        <strain evidence="16">FSIS21822075</strain>
        <strain evidence="14">HIY0183</strain>
    </source>
</reference>
<dbReference type="EMBL" id="AAHVYN010000016">
    <property type="protein sequence ID" value="ECA9357542.1"/>
    <property type="molecule type" value="Genomic_DNA"/>
</dbReference>
<evidence type="ECO:0000313" key="13">
    <source>
        <dbReference type="EMBL" id="ECU1185680.1"/>
    </source>
</evidence>
<evidence type="ECO:0000313" key="17">
    <source>
        <dbReference type="EMBL" id="ECV0506047.1"/>
    </source>
</evidence>
<protein>
    <submittedName>
        <fullName evidence="20">Uncharacterized protein</fullName>
    </submittedName>
</protein>
<dbReference type="EMBL" id="AAKOYA010000002">
    <property type="protein sequence ID" value="ECU1185680.1"/>
    <property type="molecule type" value="Genomic_DNA"/>
</dbReference>
<keyword evidence="1" id="KW-0175">Coiled coil</keyword>
<dbReference type="EMBL" id="AAHFSU010000013">
    <property type="protein sequence ID" value="EBV5960692.1"/>
    <property type="molecule type" value="Genomic_DNA"/>
</dbReference>
<evidence type="ECO:0000313" key="12">
    <source>
        <dbReference type="EMBL" id="ECT1478848.1"/>
    </source>
</evidence>
<evidence type="ECO:0000313" key="20">
    <source>
        <dbReference type="EMBL" id="HAE8375366.1"/>
    </source>
</evidence>
<dbReference type="EMBL" id="AAHUUN010000020">
    <property type="protein sequence ID" value="ECA5741177.1"/>
    <property type="molecule type" value="Genomic_DNA"/>
</dbReference>
<evidence type="ECO:0000313" key="5">
    <source>
        <dbReference type="EMBL" id="EBX5017707.1"/>
    </source>
</evidence>
<evidence type="ECO:0000313" key="14">
    <source>
        <dbReference type="EMBL" id="ECU4736909.1"/>
    </source>
</evidence>
<sequence length="159" mass="18608">MTTSDIIASIALLVTIIGQIRSEYKSKKNDSEQRLMRDEQDRLRKLLLEKETKSAISEMKAELGARIVKISKNNYKLKIFNRGKVEARKVEMIFPDNDGAEYLVMRDVYDKFPYQVLHPQHGIEIITSISFESKSKYRIILKWEDDFSRSNDEEFIVSI</sequence>
<evidence type="ECO:0000313" key="18">
    <source>
        <dbReference type="EMBL" id="HAB3943718.1"/>
    </source>
</evidence>
<evidence type="ECO:0000313" key="10">
    <source>
        <dbReference type="EMBL" id="ECS2828475.1"/>
    </source>
</evidence>
<reference evidence="21 22" key="8">
    <citation type="journal article" date="2019" name="Appl. Environ. Microbiol.">
        <title>Clinically Unreported Salmonellosis Outbreak Detected via Comparative Genomic Analysis of Municipal Wastewater Salmonella Isolates.</title>
        <authorList>
            <person name="Diemert S."/>
            <person name="Yan T."/>
        </authorList>
    </citation>
    <scope>NUCLEOTIDE SEQUENCE [LARGE SCALE GENOMIC DNA]</scope>
    <source>
        <strain evidence="21 22">HIY0183</strain>
    </source>
</reference>
<gene>
    <name evidence="10" type="ORF">A2O73_20585</name>
    <name evidence="9" type="ORF">AZF31_11780</name>
    <name evidence="15" type="ORF">BEU90_22135</name>
    <name evidence="11" type="ORF">BUM38_22025</name>
    <name evidence="17" type="ORF">D3F51_19950</name>
    <name evidence="16" type="ORF">D3T63_13970</name>
    <name evidence="13" type="ORF">DNB52_02260</name>
    <name evidence="5" type="ORF">DSF50_20785</name>
    <name evidence="12" type="ORF">DUZ69_16750</name>
    <name evidence="6" type="ORF">EL818_18730</name>
    <name evidence="7" type="ORF">ET894_21335</name>
    <name evidence="14" type="ORF">EVA07_18290</name>
    <name evidence="8" type="ORF">FAC46_09145</name>
    <name evidence="2" type="ORF">FFW56_08270</name>
    <name evidence="21" type="ORF">FG704_020755</name>
    <name evidence="19" type="ORF">G4D51_003634</name>
    <name evidence="18" type="ORF">GB592_21950</name>
    <name evidence="20" type="ORF">GNC26_003991</name>
    <name evidence="4" type="ORF">OB37_22330</name>
    <name evidence="3" type="ORF">SQ33_21395</name>
</gene>
<dbReference type="RefSeq" id="WP_023243354.1">
    <property type="nucleotide sequence ID" value="NZ_CALPAM010000002.1"/>
</dbReference>
<reference evidence="17" key="6">
    <citation type="submission" date="2018-09" db="EMBL/GenBank/DDBJ databases">
        <authorList>
            <consortium name="NARMS: The National Antimicrobial Resistance Monitoring System"/>
        </authorList>
    </citation>
    <scope>NUCLEOTIDE SEQUENCE</scope>
    <source>
        <strain evidence="12">FSIS11811949</strain>
        <strain evidence="17">FSIS11813686</strain>
        <strain evidence="2">FSIS11921149</strain>
        <strain evidence="9">FSIS1605746</strain>
    </source>
</reference>